<sequence>MVAFQMCGVCLSAVIRAVLITEYLLTSVRGDGADSSEKLEIKYVLIGGGIGLFLAAGFIIFKLYIIWKHVRDYNTDGSLKNPLETQMVNLGHPGQPEHPLATVSEDLK</sequence>
<keyword evidence="1" id="KW-0812">Transmembrane</keyword>
<gene>
    <name evidence="2" type="ORF">FQN60_000130</name>
</gene>
<dbReference type="AlphaFoldDB" id="A0A5J5CGJ4"/>
<feature type="transmembrane region" description="Helical" evidence="1">
    <location>
        <begin position="41"/>
        <end position="65"/>
    </location>
</feature>
<keyword evidence="3" id="KW-1185">Reference proteome</keyword>
<evidence type="ECO:0000256" key="1">
    <source>
        <dbReference type="SAM" id="Phobius"/>
    </source>
</evidence>
<name>A0A5J5CGJ4_9PERO</name>
<evidence type="ECO:0000313" key="2">
    <source>
        <dbReference type="EMBL" id="KAA8579411.1"/>
    </source>
</evidence>
<proteinExistence type="predicted"/>
<protein>
    <recommendedName>
        <fullName evidence="4">Transmembrane protein 273</fullName>
    </recommendedName>
</protein>
<reference evidence="2 3" key="1">
    <citation type="submission" date="2019-08" db="EMBL/GenBank/DDBJ databases">
        <title>A chromosome-level genome assembly, high-density linkage maps, and genome scans reveal the genomic architecture of hybrid incompatibilities underlying speciation via character displacement in darters (Percidae: Etheostominae).</title>
        <authorList>
            <person name="Moran R.L."/>
            <person name="Catchen J.M."/>
            <person name="Fuller R.C."/>
        </authorList>
    </citation>
    <scope>NUCLEOTIDE SEQUENCE [LARGE SCALE GENOMIC DNA]</scope>
    <source>
        <strain evidence="2">EspeVRDwgs_2016</strain>
        <tissue evidence="2">Muscle</tissue>
    </source>
</reference>
<keyword evidence="1" id="KW-1133">Transmembrane helix</keyword>
<dbReference type="Proteomes" id="UP000327493">
    <property type="component" value="Unassembled WGS sequence"/>
</dbReference>
<accession>A0A5J5CGJ4</accession>
<keyword evidence="1" id="KW-0472">Membrane</keyword>
<evidence type="ECO:0008006" key="4">
    <source>
        <dbReference type="Google" id="ProtNLM"/>
    </source>
</evidence>
<dbReference type="InterPro" id="IPR029395">
    <property type="entry name" value="DUF4514"/>
</dbReference>
<dbReference type="Pfam" id="PF14986">
    <property type="entry name" value="DUF4514"/>
    <property type="match status" value="1"/>
</dbReference>
<comment type="caution">
    <text evidence="2">The sequence shown here is derived from an EMBL/GenBank/DDBJ whole genome shotgun (WGS) entry which is preliminary data.</text>
</comment>
<evidence type="ECO:0000313" key="3">
    <source>
        <dbReference type="Proteomes" id="UP000327493"/>
    </source>
</evidence>
<organism evidence="2 3">
    <name type="scientific">Etheostoma spectabile</name>
    <name type="common">orangethroat darter</name>
    <dbReference type="NCBI Taxonomy" id="54343"/>
    <lineage>
        <taxon>Eukaryota</taxon>
        <taxon>Metazoa</taxon>
        <taxon>Chordata</taxon>
        <taxon>Craniata</taxon>
        <taxon>Vertebrata</taxon>
        <taxon>Euteleostomi</taxon>
        <taxon>Actinopterygii</taxon>
        <taxon>Neopterygii</taxon>
        <taxon>Teleostei</taxon>
        <taxon>Neoteleostei</taxon>
        <taxon>Acanthomorphata</taxon>
        <taxon>Eupercaria</taxon>
        <taxon>Perciformes</taxon>
        <taxon>Percoidei</taxon>
        <taxon>Percidae</taxon>
        <taxon>Etheostomatinae</taxon>
        <taxon>Etheostoma</taxon>
    </lineage>
</organism>
<dbReference type="EMBL" id="VOFY01000025">
    <property type="protein sequence ID" value="KAA8579411.1"/>
    <property type="molecule type" value="Genomic_DNA"/>
</dbReference>